<reference evidence="1" key="2">
    <citation type="submission" date="2021-05" db="EMBL/GenBank/DDBJ databases">
        <authorList>
            <person name="Pain A."/>
        </authorList>
    </citation>
    <scope>NUCLEOTIDE SEQUENCE</scope>
    <source>
        <strain evidence="1">1802A</strain>
    </source>
</reference>
<dbReference type="EMBL" id="JAHBMH010000073">
    <property type="protein sequence ID" value="KAK1932871.1"/>
    <property type="molecule type" value="Genomic_DNA"/>
</dbReference>
<evidence type="ECO:0000313" key="1">
    <source>
        <dbReference type="EMBL" id="KAK1932871.1"/>
    </source>
</evidence>
<comment type="caution">
    <text evidence="1">The sequence shown here is derived from an EMBL/GenBank/DDBJ whole genome shotgun (WGS) entry which is preliminary data.</text>
</comment>
<evidence type="ECO:0000313" key="2">
    <source>
        <dbReference type="Proteomes" id="UP001195914"/>
    </source>
</evidence>
<dbReference type="Proteomes" id="UP001195914">
    <property type="component" value="Unassembled WGS sequence"/>
</dbReference>
<gene>
    <name evidence="1" type="ORF">X943_001204</name>
</gene>
<protein>
    <submittedName>
        <fullName evidence="1">Uncharacterized protein</fullName>
    </submittedName>
</protein>
<name>A0AAD9LE02_BABDI</name>
<organism evidence="1 2">
    <name type="scientific">Babesia divergens</name>
    <dbReference type="NCBI Taxonomy" id="32595"/>
    <lineage>
        <taxon>Eukaryota</taxon>
        <taxon>Sar</taxon>
        <taxon>Alveolata</taxon>
        <taxon>Apicomplexa</taxon>
        <taxon>Aconoidasida</taxon>
        <taxon>Piroplasmida</taxon>
        <taxon>Babesiidae</taxon>
        <taxon>Babesia</taxon>
    </lineage>
</organism>
<sequence length="120" mass="13155">MNSLYAAIKFATPNNYYVSDISFGGEPEEAPPPAVLGNVSFLPESQVTAGFSGLTGIGVSDVSDLLNGVKSIHEFPELEYCVSDHISRCNNLQVPIKQSHRKVEDGIYYYDLPNGYVSRH</sequence>
<dbReference type="AlphaFoldDB" id="A0AAD9LE02"/>
<proteinExistence type="predicted"/>
<reference evidence="1" key="1">
    <citation type="journal article" date="2014" name="Nucleic Acids Res.">
        <title>The evolutionary dynamics of variant antigen genes in Babesia reveal a history of genomic innovation underlying host-parasite interaction.</title>
        <authorList>
            <person name="Jackson A.P."/>
            <person name="Otto T.D."/>
            <person name="Darby A."/>
            <person name="Ramaprasad A."/>
            <person name="Xia D."/>
            <person name="Echaide I.E."/>
            <person name="Farber M."/>
            <person name="Gahlot S."/>
            <person name="Gamble J."/>
            <person name="Gupta D."/>
            <person name="Gupta Y."/>
            <person name="Jackson L."/>
            <person name="Malandrin L."/>
            <person name="Malas T.B."/>
            <person name="Moussa E."/>
            <person name="Nair M."/>
            <person name="Reid A.J."/>
            <person name="Sanders M."/>
            <person name="Sharma J."/>
            <person name="Tracey A."/>
            <person name="Quail M.A."/>
            <person name="Weir W."/>
            <person name="Wastling J.M."/>
            <person name="Hall N."/>
            <person name="Willadsen P."/>
            <person name="Lingelbach K."/>
            <person name="Shiels B."/>
            <person name="Tait A."/>
            <person name="Berriman M."/>
            <person name="Allred D.R."/>
            <person name="Pain A."/>
        </authorList>
    </citation>
    <scope>NUCLEOTIDE SEQUENCE</scope>
    <source>
        <strain evidence="1">1802A</strain>
    </source>
</reference>
<accession>A0AAD9LE02</accession>
<keyword evidence="2" id="KW-1185">Reference proteome</keyword>